<dbReference type="Proteomes" id="UP001176940">
    <property type="component" value="Unassembled WGS sequence"/>
</dbReference>
<name>A0ABN9L6X2_9NEOB</name>
<comment type="caution">
    <text evidence="1">The sequence shown here is derived from an EMBL/GenBank/DDBJ whole genome shotgun (WGS) entry which is preliminary data.</text>
</comment>
<protein>
    <submittedName>
        <fullName evidence="1">Uncharacterized protein</fullName>
    </submittedName>
</protein>
<evidence type="ECO:0000313" key="2">
    <source>
        <dbReference type="Proteomes" id="UP001176940"/>
    </source>
</evidence>
<gene>
    <name evidence="1" type="ORF">RIMI_LOCUS6100736</name>
</gene>
<proteinExistence type="predicted"/>
<dbReference type="EMBL" id="CAUEEQ010010837">
    <property type="protein sequence ID" value="CAJ0934825.1"/>
    <property type="molecule type" value="Genomic_DNA"/>
</dbReference>
<reference evidence="1" key="1">
    <citation type="submission" date="2023-07" db="EMBL/GenBank/DDBJ databases">
        <authorList>
            <person name="Stuckert A."/>
        </authorList>
    </citation>
    <scope>NUCLEOTIDE SEQUENCE</scope>
</reference>
<sequence length="221" mass="25601">MYKFNSFELNMDLQRFYRNLRLRVHFSEQPPALNSSRQDKTLLELHNLGLRTHSTYMPPRSNPPVETFVSLVERDIHILTRDMDRGKFQFHTNLSQPERLSLEQLSSDKSLIIKPADKGGATVVMDRSDYLEEVFRQLGDTTVYKVIPHNPLHQLVQKIAPVIDFHFQAGTIDKSLITPLALSTGRIPYGTALHLLHSFNESRSATTRQFEHKVFEVLRYV</sequence>
<evidence type="ECO:0000313" key="1">
    <source>
        <dbReference type="EMBL" id="CAJ0934825.1"/>
    </source>
</evidence>
<organism evidence="1 2">
    <name type="scientific">Ranitomeya imitator</name>
    <name type="common">mimic poison frog</name>
    <dbReference type="NCBI Taxonomy" id="111125"/>
    <lineage>
        <taxon>Eukaryota</taxon>
        <taxon>Metazoa</taxon>
        <taxon>Chordata</taxon>
        <taxon>Craniata</taxon>
        <taxon>Vertebrata</taxon>
        <taxon>Euteleostomi</taxon>
        <taxon>Amphibia</taxon>
        <taxon>Batrachia</taxon>
        <taxon>Anura</taxon>
        <taxon>Neobatrachia</taxon>
        <taxon>Hyloidea</taxon>
        <taxon>Dendrobatidae</taxon>
        <taxon>Dendrobatinae</taxon>
        <taxon>Ranitomeya</taxon>
    </lineage>
</organism>
<accession>A0ABN9L6X2</accession>
<keyword evidence="2" id="KW-1185">Reference proteome</keyword>